<evidence type="ECO:0000259" key="2">
    <source>
        <dbReference type="Pfam" id="PF09325"/>
    </source>
</evidence>
<keyword evidence="4" id="KW-1185">Reference proteome</keyword>
<sequence>MDDFQTVESEPFLEVTVQLVRPTDNGADISALLVVSTNLPQYLRRNYSLTRTLAEFNRLHLHLMHTNSEYIGPAPPPKSTNLEFVRTTLERFLYRLSKHEHLRIVDGTRSFIESEFVFAPPQSPTVPRHVTQQRSLFSFSQTQETKEIDVFFEDAKQEVSAYEAYFSAIGRINEKIALISRDICRSSLDVSSKLADVGLDQIPSVGVSFRKIAKCFAVDDEVLANDIQYRQSVFNDQCLLFLRSNFGAQTSLNNRLKSLVSYEGSCKNTQKKMQAIERLRTSSSIRQDKVDTALEDLADAKRTESDCRETFKHVSDSLRKEYGRHRVERTNDLCGILDDYVRQQLEVSKQQLSFWGTV</sequence>
<reference evidence="3 4" key="1">
    <citation type="submission" date="2021-02" db="EMBL/GenBank/DDBJ databases">
        <title>Variation within the Batrachochytrium salamandrivorans European outbreak.</title>
        <authorList>
            <person name="Kelly M."/>
            <person name="Pasmans F."/>
            <person name="Shea T.P."/>
            <person name="Munoz J.F."/>
            <person name="Carranza S."/>
            <person name="Cuomo C.A."/>
            <person name="Martel A."/>
        </authorList>
    </citation>
    <scope>NUCLEOTIDE SEQUENCE [LARGE SCALE GENOMIC DNA]</scope>
    <source>
        <strain evidence="3 4">AMFP18/2</strain>
    </source>
</reference>
<evidence type="ECO:0008006" key="5">
    <source>
        <dbReference type="Google" id="ProtNLM"/>
    </source>
</evidence>
<dbReference type="InterPro" id="IPR053055">
    <property type="entry name" value="VPS17"/>
</dbReference>
<dbReference type="PANTHER" id="PTHR47433:SF1">
    <property type="entry name" value="VACUOLAR PROTEIN SORTING-ASSOCIATED PROTEIN 17"/>
    <property type="match status" value="1"/>
</dbReference>
<gene>
    <name evidence="3" type="ORF">BASA50_003623</name>
</gene>
<comment type="caution">
    <text evidence="3">The sequence shown here is derived from an EMBL/GenBank/DDBJ whole genome shotgun (WGS) entry which is preliminary data.</text>
</comment>
<dbReference type="Gene3D" id="1.20.1270.60">
    <property type="entry name" value="Arfaptin homology (AH) domain/BAR domain"/>
    <property type="match status" value="1"/>
</dbReference>
<proteinExistence type="predicted"/>
<evidence type="ECO:0000313" key="4">
    <source>
        <dbReference type="Proteomes" id="UP001648503"/>
    </source>
</evidence>
<dbReference type="InterPro" id="IPR015404">
    <property type="entry name" value="Vps5_C"/>
</dbReference>
<dbReference type="InterPro" id="IPR001683">
    <property type="entry name" value="PX_dom"/>
</dbReference>
<evidence type="ECO:0000259" key="1">
    <source>
        <dbReference type="Pfam" id="PF00787"/>
    </source>
</evidence>
<dbReference type="Gene3D" id="3.30.1520.10">
    <property type="entry name" value="Phox-like domain"/>
    <property type="match status" value="1"/>
</dbReference>
<dbReference type="SUPFAM" id="SSF64268">
    <property type="entry name" value="PX domain"/>
    <property type="match status" value="1"/>
</dbReference>
<name>A0ABQ8FKT8_9FUNG</name>
<dbReference type="Pfam" id="PF09325">
    <property type="entry name" value="Vps5"/>
    <property type="match status" value="1"/>
</dbReference>
<dbReference type="Pfam" id="PF00787">
    <property type="entry name" value="PX"/>
    <property type="match status" value="1"/>
</dbReference>
<dbReference type="PANTHER" id="PTHR47433">
    <property type="entry name" value="VACUOLAR PROTEIN SORTING-ASSOCIATED PROTEIN 17"/>
    <property type="match status" value="1"/>
</dbReference>
<feature type="domain" description="PX" evidence="1">
    <location>
        <begin position="46"/>
        <end position="114"/>
    </location>
</feature>
<feature type="domain" description="Sorting nexin/Vps5-like C-terminal" evidence="2">
    <location>
        <begin position="134"/>
        <end position="357"/>
    </location>
</feature>
<dbReference type="InterPro" id="IPR036871">
    <property type="entry name" value="PX_dom_sf"/>
</dbReference>
<organism evidence="3 4">
    <name type="scientific">Batrachochytrium salamandrivorans</name>
    <dbReference type="NCBI Taxonomy" id="1357716"/>
    <lineage>
        <taxon>Eukaryota</taxon>
        <taxon>Fungi</taxon>
        <taxon>Fungi incertae sedis</taxon>
        <taxon>Chytridiomycota</taxon>
        <taxon>Chytridiomycota incertae sedis</taxon>
        <taxon>Chytridiomycetes</taxon>
        <taxon>Rhizophydiales</taxon>
        <taxon>Rhizophydiales incertae sedis</taxon>
        <taxon>Batrachochytrium</taxon>
    </lineage>
</organism>
<evidence type="ECO:0000313" key="3">
    <source>
        <dbReference type="EMBL" id="KAH6598585.1"/>
    </source>
</evidence>
<dbReference type="Proteomes" id="UP001648503">
    <property type="component" value="Unassembled WGS sequence"/>
</dbReference>
<dbReference type="InterPro" id="IPR027267">
    <property type="entry name" value="AH/BAR_dom_sf"/>
</dbReference>
<accession>A0ABQ8FKT8</accession>
<protein>
    <recommendedName>
        <fullName evidence="5">PX domain-containing protein</fullName>
    </recommendedName>
</protein>
<dbReference type="EMBL" id="JAFCIX010000102">
    <property type="protein sequence ID" value="KAH6598585.1"/>
    <property type="molecule type" value="Genomic_DNA"/>
</dbReference>